<dbReference type="Proteomes" id="UP000622245">
    <property type="component" value="Unassembled WGS sequence"/>
</dbReference>
<feature type="transmembrane region" description="Helical" evidence="1">
    <location>
        <begin position="79"/>
        <end position="100"/>
    </location>
</feature>
<keyword evidence="1" id="KW-0472">Membrane</keyword>
<keyword evidence="3" id="KW-1185">Reference proteome</keyword>
<protein>
    <recommendedName>
        <fullName evidence="4">DUF3054 domain-containing protein</fullName>
    </recommendedName>
</protein>
<organism evidence="2 3">
    <name type="scientific">Micromonospora tarensis</name>
    <dbReference type="NCBI Taxonomy" id="2806100"/>
    <lineage>
        <taxon>Bacteria</taxon>
        <taxon>Bacillati</taxon>
        <taxon>Actinomycetota</taxon>
        <taxon>Actinomycetes</taxon>
        <taxon>Micromonosporales</taxon>
        <taxon>Micromonosporaceae</taxon>
        <taxon>Micromonospora</taxon>
    </lineage>
</organism>
<feature type="transmembrane region" description="Helical" evidence="1">
    <location>
        <begin position="106"/>
        <end position="126"/>
    </location>
</feature>
<dbReference type="RefSeq" id="WP_203150208.1">
    <property type="nucleotide sequence ID" value="NZ_JAEVHL010000123.1"/>
</dbReference>
<dbReference type="EMBL" id="JAEVHL010000123">
    <property type="protein sequence ID" value="MBM0277801.1"/>
    <property type="molecule type" value="Genomic_DNA"/>
</dbReference>
<sequence>MRRRAAQLRHRVGRRGAALLIFAALDTGYALRLATARPVEQTIYGWLDGPLPLWTWGLAWLAIAAVCTAGAWRGRDRVAFTAAISVKVLWCSLYLSGWLLGEVADGWMSVLFWGAFAVVVWLIAGWPEPVNGEGRPAWTPPLQ</sequence>
<name>A0ABS1YKY4_9ACTN</name>
<feature type="transmembrane region" description="Helical" evidence="1">
    <location>
        <begin position="54"/>
        <end position="72"/>
    </location>
</feature>
<accession>A0ABS1YKY4</accession>
<evidence type="ECO:0008006" key="4">
    <source>
        <dbReference type="Google" id="ProtNLM"/>
    </source>
</evidence>
<keyword evidence="1" id="KW-1133">Transmembrane helix</keyword>
<keyword evidence="1" id="KW-0812">Transmembrane</keyword>
<evidence type="ECO:0000313" key="2">
    <source>
        <dbReference type="EMBL" id="MBM0277801.1"/>
    </source>
</evidence>
<reference evidence="2 3" key="1">
    <citation type="submission" date="2021-01" db="EMBL/GenBank/DDBJ databases">
        <title>Draft genome sequence of Micromonospora sp. strain STR1s_6.</title>
        <authorList>
            <person name="Karlyshev A."/>
            <person name="Jawad R."/>
        </authorList>
    </citation>
    <scope>NUCLEOTIDE SEQUENCE [LARGE SCALE GENOMIC DNA]</scope>
    <source>
        <strain evidence="2 3">STR1S-6</strain>
    </source>
</reference>
<evidence type="ECO:0000256" key="1">
    <source>
        <dbReference type="SAM" id="Phobius"/>
    </source>
</evidence>
<evidence type="ECO:0000313" key="3">
    <source>
        <dbReference type="Proteomes" id="UP000622245"/>
    </source>
</evidence>
<gene>
    <name evidence="2" type="ORF">JM949_21690</name>
</gene>
<proteinExistence type="predicted"/>
<comment type="caution">
    <text evidence="2">The sequence shown here is derived from an EMBL/GenBank/DDBJ whole genome shotgun (WGS) entry which is preliminary data.</text>
</comment>